<keyword evidence="1" id="KW-0812">Transmembrane</keyword>
<keyword evidence="3" id="KW-1185">Reference proteome</keyword>
<keyword evidence="1" id="KW-1133">Transmembrane helix</keyword>
<protein>
    <recommendedName>
        <fullName evidence="4">Prenyltransferase</fullName>
    </recommendedName>
</protein>
<feature type="transmembrane region" description="Helical" evidence="1">
    <location>
        <begin position="76"/>
        <end position="92"/>
    </location>
</feature>
<feature type="transmembrane region" description="Helical" evidence="1">
    <location>
        <begin position="191"/>
        <end position="213"/>
    </location>
</feature>
<evidence type="ECO:0008006" key="4">
    <source>
        <dbReference type="Google" id="ProtNLM"/>
    </source>
</evidence>
<gene>
    <name evidence="2" type="ORF">FCN74_02565</name>
</gene>
<feature type="transmembrane region" description="Helical" evidence="1">
    <location>
        <begin position="98"/>
        <end position="117"/>
    </location>
</feature>
<comment type="caution">
    <text evidence="2">The sequence shown here is derived from an EMBL/GenBank/DDBJ whole genome shotgun (WGS) entry which is preliminary data.</text>
</comment>
<sequence>MKLLKSLFRFYINSSIHVALAVVALSVLTLLDYKISLNLDLLSFVFFGTVTGYNFVKYAPVAKLHHRSLTNQLKQIQFFSFLCFIGLGVSVFFMTYEVLYICCVLGILILFYAIPIYKKNLRETALLKVFIIAVIWTSVSFVLPFIQENNFKVYQNQMWWIACVERFTWVVLLMIPFEIRDLRFDKAHIKTLVSVFGVLNVKIISILVLVAWSAYKVVNSNYQNLVFYLIVYLTLGLFILMSKKVQKPYFASFWVEALPIFWVMIWYLVYL</sequence>
<feature type="transmembrane region" description="Helical" evidence="1">
    <location>
        <begin position="225"/>
        <end position="242"/>
    </location>
</feature>
<proteinExistence type="predicted"/>
<dbReference type="AlphaFoldDB" id="A0A4U5TTU8"/>
<evidence type="ECO:0000256" key="1">
    <source>
        <dbReference type="SAM" id="Phobius"/>
    </source>
</evidence>
<feature type="transmembrane region" description="Helical" evidence="1">
    <location>
        <begin position="12"/>
        <end position="31"/>
    </location>
</feature>
<name>A0A4U5TTU8_9FLAO</name>
<feature type="transmembrane region" description="Helical" evidence="1">
    <location>
        <begin position="249"/>
        <end position="269"/>
    </location>
</feature>
<feature type="transmembrane region" description="Helical" evidence="1">
    <location>
        <begin position="129"/>
        <end position="146"/>
    </location>
</feature>
<reference evidence="2 3" key="1">
    <citation type="submission" date="2019-04" db="EMBL/GenBank/DDBJ databases">
        <title>Psychroflexus halotolerans sp. nov., isolated from a marine solar saltern.</title>
        <authorList>
            <person name="Feng X."/>
        </authorList>
    </citation>
    <scope>NUCLEOTIDE SEQUENCE [LARGE SCALE GENOMIC DNA]</scope>
    <source>
        <strain evidence="2 3">WDS2C27</strain>
    </source>
</reference>
<dbReference type="EMBL" id="SWMU01000001">
    <property type="protein sequence ID" value="TKS57321.1"/>
    <property type="molecule type" value="Genomic_DNA"/>
</dbReference>
<evidence type="ECO:0000313" key="2">
    <source>
        <dbReference type="EMBL" id="TKS57321.1"/>
    </source>
</evidence>
<evidence type="ECO:0000313" key="3">
    <source>
        <dbReference type="Proteomes" id="UP000306552"/>
    </source>
</evidence>
<feature type="transmembrane region" description="Helical" evidence="1">
    <location>
        <begin position="37"/>
        <end position="56"/>
    </location>
</feature>
<feature type="transmembrane region" description="Helical" evidence="1">
    <location>
        <begin position="158"/>
        <end position="179"/>
    </location>
</feature>
<keyword evidence="1" id="KW-0472">Membrane</keyword>
<accession>A0A4U5TTU8</accession>
<dbReference type="RefSeq" id="WP_138931024.1">
    <property type="nucleotide sequence ID" value="NZ_SWMU01000001.1"/>
</dbReference>
<dbReference type="OrthoDB" id="1467772at2"/>
<dbReference type="Proteomes" id="UP000306552">
    <property type="component" value="Unassembled WGS sequence"/>
</dbReference>
<organism evidence="2 3">
    <name type="scientific">Mesohalobacter halotolerans</name>
    <dbReference type="NCBI Taxonomy" id="1883405"/>
    <lineage>
        <taxon>Bacteria</taxon>
        <taxon>Pseudomonadati</taxon>
        <taxon>Bacteroidota</taxon>
        <taxon>Flavobacteriia</taxon>
        <taxon>Flavobacteriales</taxon>
        <taxon>Flavobacteriaceae</taxon>
        <taxon>Mesohalobacter</taxon>
    </lineage>
</organism>